<reference evidence="6 7" key="1">
    <citation type="submission" date="2016-12" db="EMBL/GenBank/DDBJ databases">
        <title>Study of bacterial adaptation to deep sea.</title>
        <authorList>
            <person name="Song J."/>
            <person name="Yoshizawa S."/>
            <person name="Kogure K."/>
        </authorList>
    </citation>
    <scope>NUCLEOTIDE SEQUENCE [LARGE SCALE GENOMIC DNA]</scope>
    <source>
        <strain evidence="6 7">SAORIC-165</strain>
    </source>
</reference>
<dbReference type="InterPro" id="IPR041517">
    <property type="entry name" value="DEGP_PDZ"/>
</dbReference>
<evidence type="ECO:0000256" key="2">
    <source>
        <dbReference type="ARBA" id="ARBA00022801"/>
    </source>
</evidence>
<dbReference type="PROSITE" id="PS50106">
    <property type="entry name" value="PDZ"/>
    <property type="match status" value="1"/>
</dbReference>
<proteinExistence type="predicted"/>
<keyword evidence="3" id="KW-0720">Serine protease</keyword>
<keyword evidence="2" id="KW-0378">Hydrolase</keyword>
<dbReference type="PANTHER" id="PTHR45980">
    <property type="match status" value="1"/>
</dbReference>
<dbReference type="Gene3D" id="2.30.42.10">
    <property type="match status" value="1"/>
</dbReference>
<keyword evidence="1" id="KW-0645">Protease</keyword>
<feature type="signal peptide" evidence="4">
    <location>
        <begin position="1"/>
        <end position="20"/>
    </location>
</feature>
<dbReference type="Proteomes" id="UP000239907">
    <property type="component" value="Unassembled WGS sequence"/>
</dbReference>
<evidence type="ECO:0000313" key="7">
    <source>
        <dbReference type="Proteomes" id="UP000239907"/>
    </source>
</evidence>
<protein>
    <submittedName>
        <fullName evidence="6">2-alkenal reductase</fullName>
    </submittedName>
</protein>
<dbReference type="AlphaFoldDB" id="A0A2S7TZM1"/>
<dbReference type="Gene3D" id="3.20.190.20">
    <property type="match status" value="1"/>
</dbReference>
<dbReference type="Gene3D" id="2.40.10.10">
    <property type="entry name" value="Trypsin-like serine proteases"/>
    <property type="match status" value="2"/>
</dbReference>
<feature type="domain" description="PDZ" evidence="5">
    <location>
        <begin position="274"/>
        <end position="306"/>
    </location>
</feature>
<dbReference type="InterPro" id="IPR046449">
    <property type="entry name" value="DEGP_PDZ_sf"/>
</dbReference>
<keyword evidence="7" id="KW-1185">Reference proteome</keyword>
<evidence type="ECO:0000256" key="3">
    <source>
        <dbReference type="ARBA" id="ARBA00022825"/>
    </source>
</evidence>
<dbReference type="InterPro" id="IPR001940">
    <property type="entry name" value="Peptidase_S1C"/>
</dbReference>
<evidence type="ECO:0000256" key="1">
    <source>
        <dbReference type="ARBA" id="ARBA00022670"/>
    </source>
</evidence>
<evidence type="ECO:0000313" key="6">
    <source>
        <dbReference type="EMBL" id="PQJ27790.1"/>
    </source>
</evidence>
<dbReference type="SUPFAM" id="SSF50156">
    <property type="entry name" value="PDZ domain-like"/>
    <property type="match status" value="1"/>
</dbReference>
<dbReference type="PANTHER" id="PTHR45980:SF9">
    <property type="entry name" value="PROTEASE DO-LIKE 10, MITOCHONDRIAL-RELATED"/>
    <property type="match status" value="1"/>
</dbReference>
<keyword evidence="4" id="KW-0732">Signal</keyword>
<evidence type="ECO:0000259" key="5">
    <source>
        <dbReference type="PROSITE" id="PS50106"/>
    </source>
</evidence>
<gene>
    <name evidence="6" type="ORF">BSZ32_04255</name>
</gene>
<dbReference type="Pfam" id="PF13365">
    <property type="entry name" value="Trypsin_2"/>
    <property type="match status" value="1"/>
</dbReference>
<dbReference type="InterPro" id="IPR001478">
    <property type="entry name" value="PDZ"/>
</dbReference>
<dbReference type="InterPro" id="IPR009003">
    <property type="entry name" value="Peptidase_S1_PA"/>
</dbReference>
<sequence>MQQMKVLFTCAIALVGSLYAQEAVTAAPAQDHHTATESATKATIYKSIVRIEVASQVPDYKTPWNAGRFSGGTGTGFLIGKNQFLTNAHVVSNARRILITMHGSSRKHQARVVHVAHDCDLALLELVDFRPFADLAHLEIGSIPKLESEVRVIGYPMGGERISVTRGVVSRIDFRPYAHSRSDSHLIVQIDAAINPGNSGGPVLQDGKVAGVAFQGLTQADNTGYMIPTPVIRRFLKDIEDGSYDSYADLGAYDFALFNPAMRKVYNLQANDPGVLISSVTSGGSSSGSLKEGDILTAIDGYSVDSSGNITIAGERVNMNEIIERKFAGDKIQLDFIRDGKKLSKEISLKTFPPASMYSAQYGKKPRYLIQGGLVLQPLNRNLYAAHKLNNPRVRRLFSEYVKEGIFKERADILILTRVLDDPINSALSGYVGSAVKSINGVDITDIKQAHELLNPATPPEFFEIMLDGLDRPLIFPSKGLSEANQRISENYGVHKANNLSN</sequence>
<dbReference type="Pfam" id="PF13180">
    <property type="entry name" value="PDZ_2"/>
    <property type="match status" value="1"/>
</dbReference>
<dbReference type="GO" id="GO:0006508">
    <property type="term" value="P:proteolysis"/>
    <property type="evidence" value="ECO:0007669"/>
    <property type="project" value="UniProtKB-KW"/>
</dbReference>
<name>A0A2S7TZM1_9BACT</name>
<evidence type="ECO:0000256" key="4">
    <source>
        <dbReference type="SAM" id="SignalP"/>
    </source>
</evidence>
<dbReference type="SUPFAM" id="SSF50494">
    <property type="entry name" value="Trypsin-like serine proteases"/>
    <property type="match status" value="1"/>
</dbReference>
<accession>A0A2S7TZM1</accession>
<dbReference type="InterPro" id="IPR043504">
    <property type="entry name" value="Peptidase_S1_PA_chymotrypsin"/>
</dbReference>
<dbReference type="PRINTS" id="PR00834">
    <property type="entry name" value="PROTEASES2C"/>
</dbReference>
<dbReference type="Pfam" id="PF17815">
    <property type="entry name" value="PDZ_3"/>
    <property type="match status" value="1"/>
</dbReference>
<dbReference type="InterPro" id="IPR036034">
    <property type="entry name" value="PDZ_sf"/>
</dbReference>
<comment type="caution">
    <text evidence="6">The sequence shown here is derived from an EMBL/GenBank/DDBJ whole genome shotgun (WGS) entry which is preliminary data.</text>
</comment>
<dbReference type="EMBL" id="MQWA01000001">
    <property type="protein sequence ID" value="PQJ27790.1"/>
    <property type="molecule type" value="Genomic_DNA"/>
</dbReference>
<dbReference type="GO" id="GO:0004252">
    <property type="term" value="F:serine-type endopeptidase activity"/>
    <property type="evidence" value="ECO:0007669"/>
    <property type="project" value="InterPro"/>
</dbReference>
<feature type="chain" id="PRO_5015678979" evidence="4">
    <location>
        <begin position="21"/>
        <end position="502"/>
    </location>
</feature>
<organism evidence="6 7">
    <name type="scientific">Rubritalea profundi</name>
    <dbReference type="NCBI Taxonomy" id="1658618"/>
    <lineage>
        <taxon>Bacteria</taxon>
        <taxon>Pseudomonadati</taxon>
        <taxon>Verrucomicrobiota</taxon>
        <taxon>Verrucomicrobiia</taxon>
        <taxon>Verrucomicrobiales</taxon>
        <taxon>Rubritaleaceae</taxon>
        <taxon>Rubritalea</taxon>
    </lineage>
</organism>